<accession>Q1A0H3</accession>
<evidence type="ECO:0000313" key="1">
    <source>
        <dbReference type="EMBL" id="ABE67363.1"/>
    </source>
</evidence>
<protein>
    <submittedName>
        <fullName evidence="1">Uncharacterized protein</fullName>
    </submittedName>
</protein>
<gene>
    <name evidence="1" type="primary">44</name>
    <name evidence="1" type="ORF">PBI_CHE12_44</name>
</gene>
<proteinExistence type="predicted"/>
<reference evidence="1 2" key="1">
    <citation type="journal article" date="2006" name="PLoS Genet.">
        <title>Exploring the mycobacteriophage metaproteome: phage genomics as an educational platform.</title>
        <authorList>
            <person name="Hatfull G.F."/>
            <person name="Pedulla M.L."/>
            <person name="Jacobs-Sera D."/>
            <person name="Cichon P.M."/>
            <person name="Foley A."/>
            <person name="Ford M.E."/>
            <person name="Gonda R.M."/>
            <person name="Houtz J.M."/>
            <person name="Hryckowian A.J."/>
            <person name="Kelchner V.A."/>
            <person name="Namburi S."/>
            <person name="Pajcini K.V."/>
            <person name="Popovich M.G."/>
            <person name="Schleicher D.T."/>
            <person name="Simanek B.Z."/>
            <person name="Smith A.L."/>
            <person name="Zdanowicz G.M."/>
            <person name="Kumar V."/>
            <person name="Peebles C.L."/>
            <person name="Jacobs W.R.Jr."/>
            <person name="Lawrence J.G."/>
            <person name="Hendrix R.W."/>
        </authorList>
    </citation>
    <scope>NUCLEOTIDE SEQUENCE [LARGE SCALE GENOMIC DNA]</scope>
</reference>
<dbReference type="RefSeq" id="YP_655623.1">
    <property type="nucleotide sequence ID" value="NC_008203.1"/>
</dbReference>
<dbReference type="Proteomes" id="UP000002541">
    <property type="component" value="Segment"/>
</dbReference>
<evidence type="ECO:0000313" key="2">
    <source>
        <dbReference type="Proteomes" id="UP000002541"/>
    </source>
</evidence>
<keyword evidence="2" id="KW-1185">Reference proteome</keyword>
<organism evidence="1 2">
    <name type="scientific">Mycobacterium phage Che12</name>
    <dbReference type="NCBI Taxonomy" id="2911435"/>
    <lineage>
        <taxon>Viruses</taxon>
        <taxon>Duplodnaviria</taxon>
        <taxon>Heunggongvirae</taxon>
        <taxon>Uroviricota</taxon>
        <taxon>Caudoviricetes</taxon>
        <taxon>Fromanvirus</taxon>
        <taxon>Fromanvirus Che12</taxon>
    </lineage>
</organism>
<name>Q1A0H3_9CAUD</name>
<dbReference type="EMBL" id="DQ398043">
    <property type="protein sequence ID" value="ABE67363.1"/>
    <property type="molecule type" value="Genomic_DNA"/>
</dbReference>
<sequence length="91" mass="9751">MRRSPTWITVVSSTAERAAKLAESLGLVGWIAYGANEGAGQFEGARTHLALIEKGTQLPDGAIDVLYGNVVKLYQGQIIVVEALRLAPEGW</sequence>
<dbReference type="KEGG" id="vg:4156889"/>